<dbReference type="Pfam" id="PF07980">
    <property type="entry name" value="SusD_RagB"/>
    <property type="match status" value="1"/>
</dbReference>
<organism evidence="9 10">
    <name type="scientific">Asprobacillus argus</name>
    <dbReference type="NCBI Taxonomy" id="3076534"/>
    <lineage>
        <taxon>Bacteria</taxon>
        <taxon>Pseudomonadati</taxon>
        <taxon>Bacteroidota</taxon>
        <taxon>Flavobacteriia</taxon>
        <taxon>Flavobacteriales</taxon>
        <taxon>Flavobacteriaceae</taxon>
        <taxon>Asprobacillus</taxon>
    </lineage>
</organism>
<feature type="domain" description="SusD-like N-terminal" evidence="8">
    <location>
        <begin position="80"/>
        <end position="245"/>
    </location>
</feature>
<keyword evidence="6" id="KW-1133">Transmembrane helix</keyword>
<comment type="similarity">
    <text evidence="2">Belongs to the SusD family.</text>
</comment>
<dbReference type="SUPFAM" id="SSF48452">
    <property type="entry name" value="TPR-like"/>
    <property type="match status" value="1"/>
</dbReference>
<keyword evidence="6" id="KW-0812">Transmembrane</keyword>
<keyword evidence="5" id="KW-0998">Cell outer membrane</keyword>
<dbReference type="RefSeq" id="WP_349241494.1">
    <property type="nucleotide sequence ID" value="NZ_JAVTTO010000003.1"/>
</dbReference>
<accession>A0ABU3LET4</accession>
<dbReference type="PROSITE" id="PS51257">
    <property type="entry name" value="PROKAR_LIPOPROTEIN"/>
    <property type="match status" value="1"/>
</dbReference>
<dbReference type="Proteomes" id="UP001257277">
    <property type="component" value="Unassembled WGS sequence"/>
</dbReference>
<dbReference type="Gene3D" id="1.25.40.390">
    <property type="match status" value="1"/>
</dbReference>
<evidence type="ECO:0000256" key="5">
    <source>
        <dbReference type="ARBA" id="ARBA00023237"/>
    </source>
</evidence>
<name>A0ABU3LET4_9FLAO</name>
<evidence type="ECO:0000259" key="7">
    <source>
        <dbReference type="Pfam" id="PF07980"/>
    </source>
</evidence>
<comment type="caution">
    <text evidence="9">The sequence shown here is derived from an EMBL/GenBank/DDBJ whole genome shotgun (WGS) entry which is preliminary data.</text>
</comment>
<evidence type="ECO:0000256" key="2">
    <source>
        <dbReference type="ARBA" id="ARBA00006275"/>
    </source>
</evidence>
<evidence type="ECO:0000256" key="4">
    <source>
        <dbReference type="ARBA" id="ARBA00023136"/>
    </source>
</evidence>
<dbReference type="InterPro" id="IPR012944">
    <property type="entry name" value="SusD_RagB_dom"/>
</dbReference>
<reference evidence="9 10" key="1">
    <citation type="submission" date="2023-09" db="EMBL/GenBank/DDBJ databases">
        <title>Novel taxa isolated from Blanes Bay.</title>
        <authorList>
            <person name="Rey-Velasco X."/>
            <person name="Lucena T."/>
        </authorList>
    </citation>
    <scope>NUCLEOTIDE SEQUENCE [LARGE SCALE GENOMIC DNA]</scope>
    <source>
        <strain evidence="9 10">S356</strain>
    </source>
</reference>
<dbReference type="Pfam" id="PF14322">
    <property type="entry name" value="SusD-like_3"/>
    <property type="match status" value="1"/>
</dbReference>
<feature type="transmembrane region" description="Helical" evidence="6">
    <location>
        <begin position="12"/>
        <end position="30"/>
    </location>
</feature>
<gene>
    <name evidence="9" type="ORF">RQM59_07570</name>
</gene>
<evidence type="ECO:0000313" key="10">
    <source>
        <dbReference type="Proteomes" id="UP001257277"/>
    </source>
</evidence>
<keyword evidence="4 6" id="KW-0472">Membrane</keyword>
<comment type="subcellular location">
    <subcellularLocation>
        <location evidence="1">Cell outer membrane</location>
    </subcellularLocation>
</comment>
<evidence type="ECO:0000256" key="1">
    <source>
        <dbReference type="ARBA" id="ARBA00004442"/>
    </source>
</evidence>
<evidence type="ECO:0000259" key="8">
    <source>
        <dbReference type="Pfam" id="PF14322"/>
    </source>
</evidence>
<proteinExistence type="inferred from homology"/>
<feature type="domain" description="RagB/SusD" evidence="7">
    <location>
        <begin position="367"/>
        <end position="466"/>
    </location>
</feature>
<dbReference type="EMBL" id="JAVTTO010000003">
    <property type="protein sequence ID" value="MDT7832234.1"/>
    <property type="molecule type" value="Genomic_DNA"/>
</dbReference>
<keyword evidence="10" id="KW-1185">Reference proteome</keyword>
<sequence>MKLVIYKKQILHRFSALAYIMMIGVALSLVSCSEDFIEDPTDTTGANSGVIFSDKSNVETYIAGILANYKGQYRTVDVGGLYAMYFARAVKGNDIIQAFSWYTFDYGHENREATFRRTNFTWDFNYENVNFANVLIDGVTKSTSLSEADKKELIAQGKFFRGFHLFELVLEFAPNYNNNRDLVRIPVYTEPTSVENVTGNPPVPLSEVYNQVIQDLEDAIADLPTTRLGKSFVNKAVAQAVLTRVLAVTQDDWPKMSTLAKAAYGGSASTAVQSSSWQTGFNNMQDQEWLWAMFQNGSDETNFFWGHAAPMMDHLTTSYRATYFDPDFVSTFSNSDVRNRFFDIYGVSATTPWREFISTKYAFTFASDIPILRKSEMVLFDAEAQYHMGNENEARSLLFALQSARDANATISTNTGQALLDEILLERKKEFFGEFGPQWFDAKRYNLPINRNNIHRIPINVPANSNLFYLKIPQDEMDLNPNYAGFTND</sequence>
<protein>
    <submittedName>
        <fullName evidence="9">RagB/SusD family nutrient uptake outer membrane protein</fullName>
    </submittedName>
</protein>
<dbReference type="InterPro" id="IPR033985">
    <property type="entry name" value="SusD-like_N"/>
</dbReference>
<evidence type="ECO:0000256" key="6">
    <source>
        <dbReference type="SAM" id="Phobius"/>
    </source>
</evidence>
<dbReference type="InterPro" id="IPR011990">
    <property type="entry name" value="TPR-like_helical_dom_sf"/>
</dbReference>
<evidence type="ECO:0000313" key="9">
    <source>
        <dbReference type="EMBL" id="MDT7832234.1"/>
    </source>
</evidence>
<keyword evidence="3" id="KW-0732">Signal</keyword>
<evidence type="ECO:0000256" key="3">
    <source>
        <dbReference type="ARBA" id="ARBA00022729"/>
    </source>
</evidence>